<sequence length="116" mass="14115">MFPFLLFVHFNFIDMRKFLYVYDEETYFSKSNFENEINEKVTFFFYETKKNYPENPFIKKIVEGNEEDAVINQLCLMIYSILLQTEKRQPQRVKVYIHNSKVYIADILKGIVKKIF</sequence>
<reference evidence="1 2" key="1">
    <citation type="submission" date="2015-12" db="EMBL/GenBank/DDBJ databases">
        <authorList>
            <person name="Lauer A."/>
            <person name="Humrighouse B."/>
            <person name="Loparev V."/>
            <person name="Shewmaker P.L."/>
            <person name="Whitney A.M."/>
            <person name="McLaughlin R.W."/>
        </authorList>
    </citation>
    <scope>NUCLEOTIDE SEQUENCE [LARGE SCALE GENOMIC DNA]</scope>
    <source>
        <strain evidence="1 2">LMG 23085</strain>
    </source>
</reference>
<proteinExistence type="predicted"/>
<dbReference type="Proteomes" id="UP000065511">
    <property type="component" value="Chromosome"/>
</dbReference>
<protein>
    <submittedName>
        <fullName evidence="1">Uncharacterized protein</fullName>
    </submittedName>
</protein>
<evidence type="ECO:0000313" key="2">
    <source>
        <dbReference type="Proteomes" id="UP000065511"/>
    </source>
</evidence>
<accession>A0ABN4J645</accession>
<organism evidence="1 2">
    <name type="scientific">Enterococcus silesiacus</name>
    <dbReference type="NCBI Taxonomy" id="332949"/>
    <lineage>
        <taxon>Bacteria</taxon>
        <taxon>Bacillati</taxon>
        <taxon>Bacillota</taxon>
        <taxon>Bacilli</taxon>
        <taxon>Lactobacillales</taxon>
        <taxon>Enterococcaceae</taxon>
        <taxon>Enterococcus</taxon>
    </lineage>
</organism>
<name>A0ABN4J645_9ENTE</name>
<gene>
    <name evidence="1" type="ORF">ATZ33_08340</name>
</gene>
<dbReference type="EMBL" id="CP013614">
    <property type="protein sequence ID" value="ALS01373.1"/>
    <property type="molecule type" value="Genomic_DNA"/>
</dbReference>
<dbReference type="RefSeq" id="WP_071878757.1">
    <property type="nucleotide sequence ID" value="NZ_JXLC01000025.1"/>
</dbReference>
<evidence type="ECO:0000313" key="1">
    <source>
        <dbReference type="EMBL" id="ALS01373.1"/>
    </source>
</evidence>
<keyword evidence="2" id="KW-1185">Reference proteome</keyword>